<dbReference type="Gene3D" id="2.60.120.380">
    <property type="match status" value="1"/>
</dbReference>
<dbReference type="AlphaFoldDB" id="A0A0S2DNZ1"/>
<feature type="chain" id="PRO_5006595480" evidence="1">
    <location>
        <begin position="28"/>
        <end position="148"/>
    </location>
</feature>
<protein>
    <submittedName>
        <fullName evidence="2">Protein YcgK</fullName>
    </submittedName>
</protein>
<dbReference type="PATRIC" id="fig|69.6.peg.4799"/>
<dbReference type="KEGG" id="lez:GLE_4868"/>
<evidence type="ECO:0000313" key="3">
    <source>
        <dbReference type="Proteomes" id="UP000061569"/>
    </source>
</evidence>
<accession>A0A0S2DNZ1</accession>
<proteinExistence type="predicted"/>
<organism evidence="2 3">
    <name type="scientific">Lysobacter enzymogenes</name>
    <dbReference type="NCBI Taxonomy" id="69"/>
    <lineage>
        <taxon>Bacteria</taxon>
        <taxon>Pseudomonadati</taxon>
        <taxon>Pseudomonadota</taxon>
        <taxon>Gammaproteobacteria</taxon>
        <taxon>Lysobacterales</taxon>
        <taxon>Lysobacteraceae</taxon>
        <taxon>Lysobacter</taxon>
    </lineage>
</organism>
<keyword evidence="1" id="KW-0732">Signal</keyword>
<feature type="signal peptide" evidence="1">
    <location>
        <begin position="1"/>
        <end position="27"/>
    </location>
</feature>
<evidence type="ECO:0000256" key="1">
    <source>
        <dbReference type="SAM" id="SignalP"/>
    </source>
</evidence>
<name>A0A0S2DNZ1_LYSEN</name>
<reference evidence="2 3" key="1">
    <citation type="submission" date="2015-11" db="EMBL/GenBank/DDBJ databases">
        <title>Genome sequences of Lysobacter enzymogenes strain C3 and Lysobacter antibioticus ATCC 29479.</title>
        <authorList>
            <person name="Kobayashi D.Y."/>
        </authorList>
    </citation>
    <scope>NUCLEOTIDE SEQUENCE [LARGE SCALE GENOMIC DNA]</scope>
    <source>
        <strain evidence="2 3">C3</strain>
    </source>
</reference>
<dbReference type="Proteomes" id="UP000061569">
    <property type="component" value="Chromosome"/>
</dbReference>
<dbReference type="EMBL" id="CP013140">
    <property type="protein sequence ID" value="ALN60209.1"/>
    <property type="molecule type" value="Genomic_DNA"/>
</dbReference>
<sequence>MHFSPARFARIAVLSLALATAAGAVGAADKVVTVPVKFAKGTTGVTVKGAIKGYDSVEYLVVARAGQTLRLTISGSTNANVNVFPPRANGTPDPDADGLELSSDYQNGRSSERAVLPANGTYRIQVYQFRAIARRGTVSKFSLKIDIR</sequence>
<evidence type="ECO:0000313" key="2">
    <source>
        <dbReference type="EMBL" id="ALN60209.1"/>
    </source>
</evidence>
<gene>
    <name evidence="2" type="ORF">GLE_4868</name>
</gene>